<protein>
    <recommendedName>
        <fullName evidence="1">LarA-like N-terminal domain-containing protein</fullName>
    </recommendedName>
</protein>
<evidence type="ECO:0000313" key="3">
    <source>
        <dbReference type="Proteomes" id="UP000035704"/>
    </source>
</evidence>
<name>A0A0G3WDD0_9CLOT</name>
<dbReference type="InterPro" id="IPR048068">
    <property type="entry name" value="LarA-like"/>
</dbReference>
<dbReference type="Proteomes" id="UP000035704">
    <property type="component" value="Chromosome"/>
</dbReference>
<keyword evidence="3" id="KW-1185">Reference proteome</keyword>
<dbReference type="RefSeq" id="WP_044825346.1">
    <property type="nucleotide sequence ID" value="NZ_CP009687.1"/>
</dbReference>
<dbReference type="InterPro" id="IPR043166">
    <property type="entry name" value="LarA-like_C"/>
</dbReference>
<sequence>MKEFYLSNEDVSISLAEVEKNIDKIFLNYDLNVIRKVLIIPPDFTRYYSMAGEITKIIYRKYSDKFDIDIIPALGTHMPLSEEERLKMFGSEIPQECFMNHDWRKDTVSIGSIPEEVVNEISEGLFVTDIEVEVNKKLVSGEYDLILSIGQVVPHEVVGMANYSKNIFVGVGGRQMINKTHMLSAVCGMEKAMGKDKTPARRVFDYAQENFLNEIPLIYFLTVTTEKSNEVCLNGLYIGRSRRIFEEAVKLSQKLNITYLEKPVKKVVAYLDEHELKTTWVGNKGIYRTRKAIADGGELILLAPGVKHFGENDEVDVQIRKYGYKGRDYVLDLFNKDAFGNSMMVAAHLIQGSTDGRFSVTYATNTDYITKEEIESVGYRHINIEEAYKLYDPKKLKDGFNTLENGEEIYFVKAPALGLWIAKDKMNSPDAFKPTII</sequence>
<dbReference type="PANTHER" id="PTHR33171">
    <property type="entry name" value="LAR_N DOMAIN-CONTAINING PROTEIN"/>
    <property type="match status" value="1"/>
</dbReference>
<dbReference type="PATRIC" id="fig|84022.6.peg.2450"/>
<proteinExistence type="predicted"/>
<dbReference type="KEGG" id="cace:CACET_c24300"/>
<gene>
    <name evidence="2" type="ORF">CACET_c24300</name>
</gene>
<reference evidence="2 3" key="1">
    <citation type="submission" date="2014-10" db="EMBL/GenBank/DDBJ databases">
        <title>Genome sequence of Clostridium aceticum DSM 1496.</title>
        <authorList>
            <person name="Poehlein A."/>
            <person name="Schiel-Bengelsdorf B."/>
            <person name="Gottschalk G."/>
            <person name="Duerre P."/>
            <person name="Daniel R."/>
        </authorList>
    </citation>
    <scope>NUCLEOTIDE SEQUENCE [LARGE SCALE GENOMIC DNA]</scope>
    <source>
        <strain evidence="2 3">DSM 1496</strain>
    </source>
</reference>
<dbReference type="Pfam" id="PF09861">
    <property type="entry name" value="Lar_N"/>
    <property type="match status" value="1"/>
</dbReference>
<organism evidence="2 3">
    <name type="scientific">Clostridium aceticum</name>
    <dbReference type="NCBI Taxonomy" id="84022"/>
    <lineage>
        <taxon>Bacteria</taxon>
        <taxon>Bacillati</taxon>
        <taxon>Bacillota</taxon>
        <taxon>Clostridia</taxon>
        <taxon>Eubacteriales</taxon>
        <taxon>Clostridiaceae</taxon>
        <taxon>Clostridium</taxon>
    </lineage>
</organism>
<dbReference type="GO" id="GO:0050043">
    <property type="term" value="F:lactate racemase activity"/>
    <property type="evidence" value="ECO:0007669"/>
    <property type="project" value="InterPro"/>
</dbReference>
<dbReference type="STRING" id="84022.CACET_c24300"/>
<evidence type="ECO:0000259" key="1">
    <source>
        <dbReference type="Pfam" id="PF09861"/>
    </source>
</evidence>
<feature type="domain" description="LarA-like N-terminal" evidence="1">
    <location>
        <begin position="30"/>
        <end position="185"/>
    </location>
</feature>
<dbReference type="Gene3D" id="3.40.50.11440">
    <property type="match status" value="1"/>
</dbReference>
<dbReference type="Gene3D" id="3.90.226.30">
    <property type="match status" value="1"/>
</dbReference>
<dbReference type="EMBL" id="CP009687">
    <property type="protein sequence ID" value="AKL95875.1"/>
    <property type="molecule type" value="Genomic_DNA"/>
</dbReference>
<dbReference type="PANTHER" id="PTHR33171:SF17">
    <property type="entry name" value="LARA-LIKE N-TERMINAL DOMAIN-CONTAINING PROTEIN"/>
    <property type="match status" value="1"/>
</dbReference>
<dbReference type="AlphaFoldDB" id="A0A0G3WDD0"/>
<accession>A0A0G3WDD0</accession>
<dbReference type="OrthoDB" id="9770545at2"/>
<evidence type="ECO:0000313" key="2">
    <source>
        <dbReference type="EMBL" id="AKL95875.1"/>
    </source>
</evidence>
<dbReference type="InterPro" id="IPR018657">
    <property type="entry name" value="LarA-like_N"/>
</dbReference>